<dbReference type="AlphaFoldDB" id="A0AAV9XXH4"/>
<dbReference type="EMBL" id="JAWDEY010000013">
    <property type="protein sequence ID" value="KAK6589198.1"/>
    <property type="molecule type" value="Genomic_DNA"/>
</dbReference>
<dbReference type="PANTHER" id="PTHR16453:SF9">
    <property type="entry name" value="GATOR COMPLEX PROTEIN MIOS"/>
    <property type="match status" value="1"/>
</dbReference>
<organism evidence="2 3">
    <name type="scientific">Cryptosporidium xiaoi</name>
    <dbReference type="NCBI Taxonomy" id="659607"/>
    <lineage>
        <taxon>Eukaryota</taxon>
        <taxon>Sar</taxon>
        <taxon>Alveolata</taxon>
        <taxon>Apicomplexa</taxon>
        <taxon>Conoidasida</taxon>
        <taxon>Coccidia</taxon>
        <taxon>Eucoccidiorida</taxon>
        <taxon>Eimeriorina</taxon>
        <taxon>Cryptosporidiidae</taxon>
        <taxon>Cryptosporidium</taxon>
    </lineage>
</organism>
<dbReference type="GO" id="GO:0005737">
    <property type="term" value="C:cytoplasm"/>
    <property type="evidence" value="ECO:0007669"/>
    <property type="project" value="TreeGrafter"/>
</dbReference>
<dbReference type="Pfam" id="PF17034">
    <property type="entry name" value="zinc_ribbon_16"/>
    <property type="match status" value="1"/>
</dbReference>
<proteinExistence type="predicted"/>
<sequence>MKKNSLLSQSIIDPNTFFYYTYVDNLNIGIYNARILNREVTNSVNTDFIFNFVPCKEIENSILLDGFEHSPFFQFTPTFSWSNTVNIGAFTTGCSKYISILETNNEVINIEKIGIGDTLYLDLDWNFTENNSNLLLSCELYSSSNQSSANDGVISVFDLHAEKKIELGGIKVNRNNRLGYPNCGRWVDPNCIISSWKNCNSTFFICLNDIRMKRSAIEIKRRKCTNYLSINRVENSYLLSSNMSDNIEIIDMRSLSKNNSNDDVKPVYGVEFEYDCMRFLSWFPFEKNHISISTNDGVFIVSMNNVLDFQENFDSNSYRTKTSLLKWNKNLLTYFEPIKVENNIRDGFCWCNKLLGDGSGKYSLAYVFENSLNYISNFDFTVNSFRPRNNPPFFSFFAPNSELKDKFSNQLYRVPQILGYSWIPYRLIKYFGDVSSKIENPSCLSLLLRWQRINCEEAQLIVREYQKDQSILKRMGIYFDSVSDIFNIIRLMKSISYTFNLLCILPSRLFDWKEIVAQINSNKSDKTDNINPFNIKCDNLFFPGYRDIINAIKYKGDNDETIYKLEFIKITNSSGNFDSKNGTIHDKSKNIEVFSSEIREKLVSSLGVSLNINKKYEHKSIDDTSTIENNLLTFLWNCVTLKYPVFSSQCNYISELLNVCLESEFKPLKLSFMNNLVLFLNSVGIMITNLYKNNQLSNFDKKDISFYHSSVISTSEQLLDDEYYLPIWNCNIFLESTLQISIRFLVVVINYLYLESEEFIFSYYLIEHLLVPCLNLNSYIYIPSHLLMIVSLYYLPMDSISNLIEIIISKMSHDGLLDCIYIIGLKPIQITGSLEELDEKSRINKEILVLRDDHSKIETDVLKHSCINVFNSPLGLPKYDGTKSEDNAGSYVVKNLIQRFLSISFGDIQTIALFGSCFFHYYNIDSSCIDYVSILNKCIDEYRKLLKSNSTIIHSINRCEPTEKLTGGYRTTKLKLNGNFRALYELNILSSNYLLAFGEKGLEMPFFSIPSGNAIYCYYCEQPLTQKCYEPNNIVSGISNLKINSFNSHNLKKESQVTENNDFQKHFQLCEQEKTCVNIGPNKSLSNTSPVYQHDTSMNFETPSIILNCPNKFCNKPLTRCVICLSEMSLNLVSKSKHNLREVDYCEGINQIESWYSWCLYCHHGGCFKHINEWFECFDECPVPECNCWCNVADPWFNL</sequence>
<dbReference type="Proteomes" id="UP001311799">
    <property type="component" value="Unassembled WGS sequence"/>
</dbReference>
<reference evidence="2 3" key="1">
    <citation type="submission" date="2023-10" db="EMBL/GenBank/DDBJ databases">
        <title>Comparative genomics analysis reveals potential genetic determinants of host preference in Cryptosporidium xiaoi.</title>
        <authorList>
            <person name="Xiao L."/>
            <person name="Li J."/>
        </authorList>
    </citation>
    <scope>NUCLEOTIDE SEQUENCE [LARGE SCALE GENOMIC DNA]</scope>
    <source>
        <strain evidence="2 3">52996</strain>
    </source>
</reference>
<comment type="caution">
    <text evidence="2">The sequence shown here is derived from an EMBL/GenBank/DDBJ whole genome shotgun (WGS) entry which is preliminary data.</text>
</comment>
<dbReference type="InterPro" id="IPR031488">
    <property type="entry name" value="Zn_ribbon_mio"/>
</dbReference>
<protein>
    <submittedName>
        <fullName evidence="2">Conserved COOH terminal-specific cysteine rich domain</fullName>
    </submittedName>
</protein>
<dbReference type="PANTHER" id="PTHR16453">
    <property type="entry name" value="WD40 DOMAIN-CONTAINING PROTEIN MIO FAMILY MEMBER"/>
    <property type="match status" value="1"/>
</dbReference>
<dbReference type="InterPro" id="IPR037593">
    <property type="entry name" value="MIOS/Sea4"/>
</dbReference>
<keyword evidence="3" id="KW-1185">Reference proteome</keyword>
<gene>
    <name evidence="2" type="ORF">RS030_213380</name>
</gene>
<accession>A0AAV9XXH4</accession>
<feature type="domain" description="GATOR2 complex protein MIO zinc-ribbon like" evidence="1">
    <location>
        <begin position="1108"/>
        <end position="1191"/>
    </location>
</feature>
<dbReference type="SUPFAM" id="SSF50978">
    <property type="entry name" value="WD40 repeat-like"/>
    <property type="match status" value="1"/>
</dbReference>
<name>A0AAV9XXH4_9CRYT</name>
<dbReference type="InterPro" id="IPR036322">
    <property type="entry name" value="WD40_repeat_dom_sf"/>
</dbReference>
<evidence type="ECO:0000313" key="2">
    <source>
        <dbReference type="EMBL" id="KAK6589198.1"/>
    </source>
</evidence>
<evidence type="ECO:0000313" key="3">
    <source>
        <dbReference type="Proteomes" id="UP001311799"/>
    </source>
</evidence>
<evidence type="ECO:0000259" key="1">
    <source>
        <dbReference type="Pfam" id="PF17034"/>
    </source>
</evidence>
<dbReference type="CDD" id="cd16691">
    <property type="entry name" value="mRING-H2-C3H3C2_Mio"/>
    <property type="match status" value="1"/>
</dbReference>